<dbReference type="OrthoDB" id="6132182at2759"/>
<protein>
    <submittedName>
        <fullName evidence="4">Tyrosinase</fullName>
    </submittedName>
</protein>
<dbReference type="GO" id="GO:0016491">
    <property type="term" value="F:oxidoreductase activity"/>
    <property type="evidence" value="ECO:0007669"/>
    <property type="project" value="InterPro"/>
</dbReference>
<dbReference type="Proteomes" id="UP000187283">
    <property type="component" value="Unassembled WGS sequence"/>
</dbReference>
<evidence type="ECO:0000313" key="5">
    <source>
        <dbReference type="Proteomes" id="UP000187283"/>
    </source>
</evidence>
<organism evidence="4 5">
    <name type="scientific">Smittium culicis</name>
    <dbReference type="NCBI Taxonomy" id="133412"/>
    <lineage>
        <taxon>Eukaryota</taxon>
        <taxon>Fungi</taxon>
        <taxon>Fungi incertae sedis</taxon>
        <taxon>Zoopagomycota</taxon>
        <taxon>Kickxellomycotina</taxon>
        <taxon>Harpellomycetes</taxon>
        <taxon>Harpellales</taxon>
        <taxon>Legeriomycetaceae</taxon>
        <taxon>Smittium</taxon>
    </lineage>
</organism>
<keyword evidence="2" id="KW-0732">Signal</keyword>
<feature type="transmembrane region" description="Helical" evidence="1">
    <location>
        <begin position="99"/>
        <end position="122"/>
    </location>
</feature>
<dbReference type="SUPFAM" id="SSF48056">
    <property type="entry name" value="Di-copper centre-containing domain"/>
    <property type="match status" value="1"/>
</dbReference>
<evidence type="ECO:0000259" key="3">
    <source>
        <dbReference type="Pfam" id="PF00264"/>
    </source>
</evidence>
<dbReference type="Pfam" id="PF00264">
    <property type="entry name" value="Tyrosinase"/>
    <property type="match status" value="1"/>
</dbReference>
<feature type="chain" id="PRO_5012277555" evidence="2">
    <location>
        <begin position="21"/>
        <end position="123"/>
    </location>
</feature>
<reference evidence="4 5" key="1">
    <citation type="submission" date="2017-01" db="EMBL/GenBank/DDBJ databases">
        <authorList>
            <person name="Mah S.A."/>
            <person name="Swanson W.J."/>
            <person name="Moy G.W."/>
            <person name="Vacquier V.D."/>
        </authorList>
    </citation>
    <scope>NUCLEOTIDE SEQUENCE [LARGE SCALE GENOMIC DNA]</scope>
    <source>
        <strain evidence="4 5">GSMNP</strain>
    </source>
</reference>
<evidence type="ECO:0000313" key="4">
    <source>
        <dbReference type="EMBL" id="OMJ10411.1"/>
    </source>
</evidence>
<proteinExistence type="predicted"/>
<keyword evidence="1" id="KW-0812">Transmembrane</keyword>
<dbReference type="InterPro" id="IPR008922">
    <property type="entry name" value="Di-copper_centre_dom_sf"/>
</dbReference>
<dbReference type="STRING" id="133412.A0A1R1X6Z3"/>
<accession>A0A1R1X6Z3</accession>
<sequence length="123" mass="14475">MFFSSAIITISIFCYVKVTSQYPPNPTFYNYPCNSLNVRKEVNEMTNQEWSDFVATNIEMYRRGYLQGLANIHNDFAMEAHGSTIFLPFHRRFTMHYQVLMLSINPNVVIPYWVLLNLFVYAP</sequence>
<keyword evidence="5" id="KW-1185">Reference proteome</keyword>
<dbReference type="EMBL" id="LSSN01005017">
    <property type="protein sequence ID" value="OMJ10411.1"/>
    <property type="molecule type" value="Genomic_DNA"/>
</dbReference>
<comment type="caution">
    <text evidence="4">The sequence shown here is derived from an EMBL/GenBank/DDBJ whole genome shotgun (WGS) entry which is preliminary data.</text>
</comment>
<feature type="domain" description="Tyrosinase copper-binding" evidence="3">
    <location>
        <begin position="68"/>
        <end position="113"/>
    </location>
</feature>
<dbReference type="Gene3D" id="1.10.1280.10">
    <property type="entry name" value="Di-copper center containing domain from catechol oxidase"/>
    <property type="match status" value="1"/>
</dbReference>
<keyword evidence="1" id="KW-0472">Membrane</keyword>
<dbReference type="AlphaFoldDB" id="A0A1R1X6Z3"/>
<dbReference type="InterPro" id="IPR002227">
    <property type="entry name" value="Tyrosinase_Cu-bd"/>
</dbReference>
<name>A0A1R1X6Z3_9FUNG</name>
<keyword evidence="1" id="KW-1133">Transmembrane helix</keyword>
<gene>
    <name evidence="4" type="ORF">AYI70_g10344</name>
</gene>
<evidence type="ECO:0000256" key="2">
    <source>
        <dbReference type="SAM" id="SignalP"/>
    </source>
</evidence>
<feature type="signal peptide" evidence="2">
    <location>
        <begin position="1"/>
        <end position="20"/>
    </location>
</feature>
<evidence type="ECO:0000256" key="1">
    <source>
        <dbReference type="SAM" id="Phobius"/>
    </source>
</evidence>